<proteinExistence type="predicted"/>
<dbReference type="InterPro" id="IPR000182">
    <property type="entry name" value="GNAT_dom"/>
</dbReference>
<dbReference type="AlphaFoldDB" id="A0A2H5Y5U0"/>
<reference evidence="3" key="1">
    <citation type="submission" date="2017-09" db="EMBL/GenBank/DDBJ databases">
        <title>Metaegenomics of thermophilic ammonia-oxidizing enrichment culture.</title>
        <authorList>
            <person name="Kato S."/>
            <person name="Suzuki K."/>
        </authorList>
    </citation>
    <scope>NUCLEOTIDE SEQUENCE [LARGE SCALE GENOMIC DNA]</scope>
</reference>
<organism evidence="2 3">
    <name type="scientific">Candidatus Thermoflexus japonica</name>
    <dbReference type="NCBI Taxonomy" id="2035417"/>
    <lineage>
        <taxon>Bacteria</taxon>
        <taxon>Bacillati</taxon>
        <taxon>Chloroflexota</taxon>
        <taxon>Thermoflexia</taxon>
        <taxon>Thermoflexales</taxon>
        <taxon>Thermoflexaceae</taxon>
        <taxon>Thermoflexus</taxon>
    </lineage>
</organism>
<dbReference type="EMBL" id="BEHY01000018">
    <property type="protein sequence ID" value="GBD08817.1"/>
    <property type="molecule type" value="Genomic_DNA"/>
</dbReference>
<name>A0A2H5Y5U0_9CHLR</name>
<dbReference type="Proteomes" id="UP000236642">
    <property type="component" value="Unassembled WGS sequence"/>
</dbReference>
<dbReference type="Pfam" id="PF00583">
    <property type="entry name" value="Acetyltransf_1"/>
    <property type="match status" value="1"/>
</dbReference>
<protein>
    <recommendedName>
        <fullName evidence="1">N-acetyltransferase domain-containing protein</fullName>
    </recommendedName>
</protein>
<sequence>MLWRKFREDSILDDGGIMKATIRRARIADVDAIRDFVRQATRARLDPSGDEVFDRLAERGMLLAFSPERELVGLVSWRVENLVARILDFLVYPLDLRPTVGRQLIEAVEEEARRLECEACMIYVSPEVSSGALAFYMGLGYTRWPEESLSEPWREAAHEFDALGRVALIKQIRAERVTRPI</sequence>
<dbReference type="SUPFAM" id="SSF55729">
    <property type="entry name" value="Acyl-CoA N-acyltransferases (Nat)"/>
    <property type="match status" value="1"/>
</dbReference>
<comment type="caution">
    <text evidence="2">The sequence shown here is derived from an EMBL/GenBank/DDBJ whole genome shotgun (WGS) entry which is preliminary data.</text>
</comment>
<dbReference type="PROSITE" id="PS51186">
    <property type="entry name" value="GNAT"/>
    <property type="match status" value="1"/>
</dbReference>
<dbReference type="GO" id="GO:0016747">
    <property type="term" value="F:acyltransferase activity, transferring groups other than amino-acyl groups"/>
    <property type="evidence" value="ECO:0007669"/>
    <property type="project" value="InterPro"/>
</dbReference>
<accession>A0A2H5Y5U0</accession>
<evidence type="ECO:0000259" key="1">
    <source>
        <dbReference type="PROSITE" id="PS51186"/>
    </source>
</evidence>
<gene>
    <name evidence="2" type="ORF">HRbin22_01059</name>
</gene>
<evidence type="ECO:0000313" key="2">
    <source>
        <dbReference type="EMBL" id="GBD08817.1"/>
    </source>
</evidence>
<dbReference type="InterPro" id="IPR016181">
    <property type="entry name" value="Acyl_CoA_acyltransferase"/>
</dbReference>
<evidence type="ECO:0000313" key="3">
    <source>
        <dbReference type="Proteomes" id="UP000236642"/>
    </source>
</evidence>
<feature type="domain" description="N-acetyltransferase" evidence="1">
    <location>
        <begin position="20"/>
        <end position="175"/>
    </location>
</feature>
<dbReference type="Gene3D" id="3.40.630.30">
    <property type="match status" value="1"/>
</dbReference>